<protein>
    <recommendedName>
        <fullName evidence="3">plastoquinol--plastocyanin reductase</fullName>
        <ecNumber evidence="3">7.1.1.6</ecNumber>
    </recommendedName>
</protein>
<comment type="catalytic activity">
    <reaction evidence="17">
        <text>2 oxidized [plastocyanin] + a plastoquinol + 2 H(+)(in) = 2 reduced [plastocyanin] + a plastoquinone + 4 H(+)(out)</text>
        <dbReference type="Rhea" id="RHEA:22148"/>
        <dbReference type="Rhea" id="RHEA-COMP:9561"/>
        <dbReference type="Rhea" id="RHEA-COMP:9562"/>
        <dbReference type="Rhea" id="RHEA-COMP:10039"/>
        <dbReference type="Rhea" id="RHEA-COMP:10040"/>
        <dbReference type="ChEBI" id="CHEBI:15378"/>
        <dbReference type="ChEBI" id="CHEBI:17757"/>
        <dbReference type="ChEBI" id="CHEBI:29036"/>
        <dbReference type="ChEBI" id="CHEBI:49552"/>
        <dbReference type="ChEBI" id="CHEBI:62192"/>
        <dbReference type="EC" id="7.1.1.6"/>
    </reaction>
</comment>
<dbReference type="InterPro" id="IPR006671">
    <property type="entry name" value="Cyclin_N"/>
</dbReference>
<evidence type="ECO:0000256" key="10">
    <source>
        <dbReference type="ARBA" id="ARBA00022982"/>
    </source>
</evidence>
<proteinExistence type="inferred from homology"/>
<evidence type="ECO:0000256" key="11">
    <source>
        <dbReference type="ARBA" id="ARBA00022989"/>
    </source>
</evidence>
<dbReference type="GO" id="GO:0009496">
    <property type="term" value="F:plastoquinol--plastocyanin reductase activity"/>
    <property type="evidence" value="ECO:0007669"/>
    <property type="project" value="UniProtKB-EC"/>
</dbReference>
<dbReference type="EC" id="7.1.1.6" evidence="3"/>
<dbReference type="InterPro" id="IPR036922">
    <property type="entry name" value="Rieske_2Fe-2S_sf"/>
</dbReference>
<comment type="subcellular location">
    <subcellularLocation>
        <location evidence="1">Plastid</location>
        <location evidence="1">Chloroplast thylakoid membrane</location>
        <topology evidence="1">Single-pass membrane protein</topology>
    </subcellularLocation>
</comment>
<keyword evidence="20" id="KW-1185">Reference proteome</keyword>
<evidence type="ECO:0000313" key="19">
    <source>
        <dbReference type="EMBL" id="PWA77501.1"/>
    </source>
</evidence>
<gene>
    <name evidence="19" type="ORF">CTI12_AA223220</name>
</gene>
<comment type="cofactor">
    <cofactor evidence="16">
        <name>[2Fe-2S] cluster</name>
        <dbReference type="ChEBI" id="CHEBI:190135"/>
    </cofactor>
</comment>
<dbReference type="STRING" id="35608.A0A2U1NVI4"/>
<dbReference type="InterPro" id="IPR036915">
    <property type="entry name" value="Cyclin-like_sf"/>
</dbReference>
<evidence type="ECO:0000256" key="14">
    <source>
        <dbReference type="ARBA" id="ARBA00023136"/>
    </source>
</evidence>
<dbReference type="AlphaFoldDB" id="A0A2U1NVI4"/>
<keyword evidence="11" id="KW-1133">Transmembrane helix</keyword>
<keyword evidence="15" id="KW-1015">Disulfide bond</keyword>
<dbReference type="InterPro" id="IPR014349">
    <property type="entry name" value="Rieske_Fe-S_prot"/>
</dbReference>
<dbReference type="GO" id="GO:0046872">
    <property type="term" value="F:metal ion binding"/>
    <property type="evidence" value="ECO:0007669"/>
    <property type="project" value="UniProtKB-KW"/>
</dbReference>
<dbReference type="SUPFAM" id="SSF50022">
    <property type="entry name" value="ISP domain"/>
    <property type="match status" value="2"/>
</dbReference>
<evidence type="ECO:0000256" key="13">
    <source>
        <dbReference type="ARBA" id="ARBA00023014"/>
    </source>
</evidence>
<accession>A0A2U1NVI4</accession>
<evidence type="ECO:0000256" key="15">
    <source>
        <dbReference type="ARBA" id="ARBA00023157"/>
    </source>
</evidence>
<dbReference type="Pfam" id="PF00355">
    <property type="entry name" value="Rieske"/>
    <property type="match status" value="1"/>
</dbReference>
<dbReference type="InterPro" id="IPR017941">
    <property type="entry name" value="Rieske_2Fe-2S"/>
</dbReference>
<name>A0A2U1NVI4_ARTAN</name>
<dbReference type="Gene3D" id="2.102.10.10">
    <property type="entry name" value="Rieske [2Fe-2S] iron-sulphur domain"/>
    <property type="match status" value="2"/>
</dbReference>
<evidence type="ECO:0000256" key="9">
    <source>
        <dbReference type="ARBA" id="ARBA00022967"/>
    </source>
</evidence>
<dbReference type="InterPro" id="IPR005805">
    <property type="entry name" value="Rieske_Fe-S_prot_C"/>
</dbReference>
<dbReference type="OrthoDB" id="1743455at2759"/>
<evidence type="ECO:0000256" key="6">
    <source>
        <dbReference type="ARBA" id="ARBA00022714"/>
    </source>
</evidence>
<dbReference type="Gene3D" id="1.10.472.10">
    <property type="entry name" value="Cyclin-like"/>
    <property type="match status" value="2"/>
</dbReference>
<dbReference type="PANTHER" id="PTHR10134">
    <property type="entry name" value="CYTOCHROME B-C1 COMPLEX SUBUNIT RIESKE, MITOCHONDRIAL"/>
    <property type="match status" value="1"/>
</dbReference>
<keyword evidence="6" id="KW-0001">2Fe-2S</keyword>
<keyword evidence="13" id="KW-0411">Iron-sulfur</keyword>
<evidence type="ECO:0000256" key="17">
    <source>
        <dbReference type="ARBA" id="ARBA00047828"/>
    </source>
</evidence>
<keyword evidence="5" id="KW-0812">Transmembrane</keyword>
<dbReference type="NCBIfam" id="NF010001">
    <property type="entry name" value="PRK13474.1"/>
    <property type="match status" value="1"/>
</dbReference>
<evidence type="ECO:0000256" key="4">
    <source>
        <dbReference type="ARBA" id="ARBA00022448"/>
    </source>
</evidence>
<evidence type="ECO:0000256" key="2">
    <source>
        <dbReference type="ARBA" id="ARBA00010651"/>
    </source>
</evidence>
<sequence>MEFDPRNPLQKHNVNDQAAIRKYFELEVDFMVSRDYYQQQKFIAIRSIAISYIQKFTRNYVDAFVPYLAMTFVDRFFSRMNDIPVIYCGEGVERNIKMFVFCCVLIACKMCYSYFSFRQFLNEHRVAEVKDILAMELRILEGLEWRVRPVTAITFLYFFLPLLTTKSEQQSPPFTLIPQIIVAIQKDIRFTEFRPSTIAASAILVTSYHSLQPKKHSKFRKEIFRLNLVQQIEVEECFSELKEHVIPDYILNPEKRQRVYKEPCRLLRVSRNKGKERLIEDLSYEDVAQPKYASKIIKVVDEHDDQIDMEFDTNWVEPESYVEEESSGSSKGGTVAKDEFSNDIIASEWLNTHGPGERTLAHGLKGHPTYLMVENNKTFATYGINVFDNEGKAVKGPAPLSLELARVDIDDGKVVFAPWSETNLEQMMLHGGSSKGGTVAKDEFSNDIIASEWLKTHVTGERTLAHGSKGHPTYLMVENNRTFATYGINVVCTHLGCIVPWNTVEKKFVCPCHGSQFDKEGKVVKGPAPLSLELARVDIDDGKVVFAPWRETDFRTGDAPWWS</sequence>
<comment type="similarity">
    <text evidence="2">Belongs to the Rieske iron-sulfur protein family.</text>
</comment>
<dbReference type="Proteomes" id="UP000245207">
    <property type="component" value="Unassembled WGS sequence"/>
</dbReference>
<dbReference type="CDD" id="cd20544">
    <property type="entry name" value="CYCLIN_AtCycD-like_rpt2"/>
    <property type="match status" value="1"/>
</dbReference>
<evidence type="ECO:0000256" key="5">
    <source>
        <dbReference type="ARBA" id="ARBA00022692"/>
    </source>
</evidence>
<keyword evidence="8" id="KW-0809">Transit peptide</keyword>
<dbReference type="FunFam" id="2.102.10.10:FF:000007">
    <property type="entry name" value="Cytochrome b6-f complex iron-sulfur subunit"/>
    <property type="match status" value="1"/>
</dbReference>
<reference evidence="19 20" key="1">
    <citation type="journal article" date="2018" name="Mol. Plant">
        <title>The genome of Artemisia annua provides insight into the evolution of Asteraceae family and artemisinin biosynthesis.</title>
        <authorList>
            <person name="Shen Q."/>
            <person name="Zhang L."/>
            <person name="Liao Z."/>
            <person name="Wang S."/>
            <person name="Yan T."/>
            <person name="Shi P."/>
            <person name="Liu M."/>
            <person name="Fu X."/>
            <person name="Pan Q."/>
            <person name="Wang Y."/>
            <person name="Lv Z."/>
            <person name="Lu X."/>
            <person name="Zhang F."/>
            <person name="Jiang W."/>
            <person name="Ma Y."/>
            <person name="Chen M."/>
            <person name="Hao X."/>
            <person name="Li L."/>
            <person name="Tang Y."/>
            <person name="Lv G."/>
            <person name="Zhou Y."/>
            <person name="Sun X."/>
            <person name="Brodelius P.E."/>
            <person name="Rose J.K.C."/>
            <person name="Tang K."/>
        </authorList>
    </citation>
    <scope>NUCLEOTIDE SEQUENCE [LARGE SCALE GENOMIC DNA]</scope>
    <source>
        <strain evidence="20">cv. Huhao1</strain>
        <tissue evidence="19">Leaf</tissue>
    </source>
</reference>
<dbReference type="CDD" id="cd03471">
    <property type="entry name" value="Rieske_cytochrome_b6f"/>
    <property type="match status" value="1"/>
</dbReference>
<comment type="caution">
    <text evidence="19">The sequence shown here is derived from an EMBL/GenBank/DDBJ whole genome shotgun (WGS) entry which is preliminary data.</text>
</comment>
<keyword evidence="14" id="KW-0472">Membrane</keyword>
<feature type="domain" description="Rieske" evidence="18">
    <location>
        <begin position="491"/>
        <end position="546"/>
    </location>
</feature>
<keyword evidence="4" id="KW-0813">Transport</keyword>
<dbReference type="GO" id="GO:0051537">
    <property type="term" value="F:2 iron, 2 sulfur cluster binding"/>
    <property type="evidence" value="ECO:0007669"/>
    <property type="project" value="UniProtKB-KW"/>
</dbReference>
<keyword evidence="12" id="KW-0408">Iron</keyword>
<organism evidence="19 20">
    <name type="scientific">Artemisia annua</name>
    <name type="common">Sweet wormwood</name>
    <dbReference type="NCBI Taxonomy" id="35608"/>
    <lineage>
        <taxon>Eukaryota</taxon>
        <taxon>Viridiplantae</taxon>
        <taxon>Streptophyta</taxon>
        <taxon>Embryophyta</taxon>
        <taxon>Tracheophyta</taxon>
        <taxon>Spermatophyta</taxon>
        <taxon>Magnoliopsida</taxon>
        <taxon>eudicotyledons</taxon>
        <taxon>Gunneridae</taxon>
        <taxon>Pentapetalae</taxon>
        <taxon>asterids</taxon>
        <taxon>campanulids</taxon>
        <taxon>Asterales</taxon>
        <taxon>Asteraceae</taxon>
        <taxon>Asteroideae</taxon>
        <taxon>Anthemideae</taxon>
        <taxon>Artemisiinae</taxon>
        <taxon>Artemisia</taxon>
    </lineage>
</organism>
<keyword evidence="10" id="KW-0249">Electron transport</keyword>
<evidence type="ECO:0000313" key="20">
    <source>
        <dbReference type="Proteomes" id="UP000245207"/>
    </source>
</evidence>
<evidence type="ECO:0000256" key="8">
    <source>
        <dbReference type="ARBA" id="ARBA00022946"/>
    </source>
</evidence>
<dbReference type="GO" id="GO:0009535">
    <property type="term" value="C:chloroplast thylakoid membrane"/>
    <property type="evidence" value="ECO:0007669"/>
    <property type="project" value="UniProtKB-SubCell"/>
</dbReference>
<evidence type="ECO:0000256" key="7">
    <source>
        <dbReference type="ARBA" id="ARBA00022723"/>
    </source>
</evidence>
<keyword evidence="7" id="KW-0479">Metal-binding</keyword>
<dbReference type="EMBL" id="PKPP01002117">
    <property type="protein sequence ID" value="PWA77501.1"/>
    <property type="molecule type" value="Genomic_DNA"/>
</dbReference>
<dbReference type="SUPFAM" id="SSF47954">
    <property type="entry name" value="Cyclin-like"/>
    <property type="match status" value="2"/>
</dbReference>
<evidence type="ECO:0000256" key="12">
    <source>
        <dbReference type="ARBA" id="ARBA00023004"/>
    </source>
</evidence>
<evidence type="ECO:0000256" key="1">
    <source>
        <dbReference type="ARBA" id="ARBA00004581"/>
    </source>
</evidence>
<dbReference type="PROSITE" id="PS51296">
    <property type="entry name" value="RIESKE"/>
    <property type="match status" value="1"/>
</dbReference>
<evidence type="ECO:0000256" key="3">
    <source>
        <dbReference type="ARBA" id="ARBA00012952"/>
    </source>
</evidence>
<dbReference type="Pfam" id="PF00134">
    <property type="entry name" value="Cyclin_N"/>
    <property type="match status" value="1"/>
</dbReference>
<keyword evidence="9" id="KW-1278">Translocase</keyword>
<evidence type="ECO:0000259" key="18">
    <source>
        <dbReference type="PROSITE" id="PS51296"/>
    </source>
</evidence>
<evidence type="ECO:0000256" key="16">
    <source>
        <dbReference type="ARBA" id="ARBA00034078"/>
    </source>
</evidence>
<dbReference type="PRINTS" id="PR00162">
    <property type="entry name" value="RIESKE"/>
</dbReference>